<keyword evidence="7" id="KW-0739">Sodium transport</keyword>
<dbReference type="InterPro" id="IPR006068">
    <property type="entry name" value="ATPase_P-typ_cation-transptr_C"/>
</dbReference>
<name>A0A814F0M7_9BILA</name>
<proteinExistence type="predicted"/>
<feature type="transmembrane region" description="Helical" evidence="8">
    <location>
        <begin position="419"/>
        <end position="443"/>
    </location>
</feature>
<evidence type="ECO:0000256" key="6">
    <source>
        <dbReference type="ARBA" id="ARBA00023136"/>
    </source>
</evidence>
<evidence type="ECO:0000256" key="5">
    <source>
        <dbReference type="ARBA" id="ARBA00023053"/>
    </source>
</evidence>
<evidence type="ECO:0000259" key="9">
    <source>
        <dbReference type="Pfam" id="PF00689"/>
    </source>
</evidence>
<dbReference type="PANTHER" id="PTHR43294">
    <property type="entry name" value="SODIUM/POTASSIUM-TRANSPORTING ATPASE SUBUNIT ALPHA"/>
    <property type="match status" value="1"/>
</dbReference>
<keyword evidence="6 8" id="KW-0472">Membrane</keyword>
<dbReference type="InterPro" id="IPR036412">
    <property type="entry name" value="HAD-like_sf"/>
</dbReference>
<dbReference type="Proteomes" id="UP000663864">
    <property type="component" value="Unassembled WGS sequence"/>
</dbReference>
<dbReference type="Pfam" id="PF00690">
    <property type="entry name" value="Cation_ATPase_N"/>
    <property type="match status" value="1"/>
</dbReference>
<feature type="transmembrane region" description="Helical" evidence="8">
    <location>
        <begin position="468"/>
        <end position="491"/>
    </location>
</feature>
<evidence type="ECO:0000256" key="1">
    <source>
        <dbReference type="ARBA" id="ARBA00004651"/>
    </source>
</evidence>
<feature type="domain" description="Cation-transporting P-type ATPase C-terminal" evidence="9">
    <location>
        <begin position="418"/>
        <end position="568"/>
    </location>
</feature>
<evidence type="ECO:0000256" key="8">
    <source>
        <dbReference type="SAM" id="Phobius"/>
    </source>
</evidence>
<dbReference type="Pfam" id="PF00689">
    <property type="entry name" value="Cation_ATPase_C"/>
    <property type="match status" value="1"/>
</dbReference>
<organism evidence="11 12">
    <name type="scientific">Rotaria sordida</name>
    <dbReference type="NCBI Taxonomy" id="392033"/>
    <lineage>
        <taxon>Eukaryota</taxon>
        <taxon>Metazoa</taxon>
        <taxon>Spiralia</taxon>
        <taxon>Gnathifera</taxon>
        <taxon>Rotifera</taxon>
        <taxon>Eurotatoria</taxon>
        <taxon>Bdelloidea</taxon>
        <taxon>Philodinida</taxon>
        <taxon>Philodinidae</taxon>
        <taxon>Rotaria</taxon>
    </lineage>
</organism>
<dbReference type="InterPro" id="IPR023214">
    <property type="entry name" value="HAD_sf"/>
</dbReference>
<dbReference type="InterPro" id="IPR004014">
    <property type="entry name" value="ATPase_P-typ_cation-transptr_N"/>
</dbReference>
<dbReference type="PANTHER" id="PTHR43294:SF13">
    <property type="entry name" value="SODIUM_POTASSIUM-TRANSPORTING ATPASE SUBUNIT ALPHA"/>
    <property type="match status" value="1"/>
</dbReference>
<dbReference type="SUPFAM" id="SSF56784">
    <property type="entry name" value="HAD-like"/>
    <property type="match status" value="1"/>
</dbReference>
<feature type="transmembrane region" description="Helical" evidence="8">
    <location>
        <begin position="539"/>
        <end position="556"/>
    </location>
</feature>
<dbReference type="GO" id="GO:0005391">
    <property type="term" value="F:P-type sodium:potassium-exchanging transporter activity"/>
    <property type="evidence" value="ECO:0007669"/>
    <property type="project" value="TreeGrafter"/>
</dbReference>
<sequence>MVDLDDLERECPISVHIEMFAHWEQHCRLDDHKVDLIDLYQRYNTNPKTGLTDVEARRLLDRDGPNVLSPSQSEISEWQTLVVRNGEKKYVKIEDLVVGDIVEVNSGDQIPADIRILESHDFKVDNSSVTGEYEPQSRSIGNVIKVREVNRKVYEIPFNSTNRYHVSIHEVHTDIETDDISRPYLLVMKGAPEQILERCSSIFIDGANIEMNDYWRSEFQRAYMELASMGESVLGFCDLHLSSHDYPKDYQFDGEQVNFPLNNLRFLGLMSMIDPPKAAVPEAVAKCRSAGIKIIMMTSDHPITAKVIARAVGIISNNTETVEDIAERLEIPPEQVDPHKAKACVIDGNDLKKMLPAEIDTVLRNHTEIVFARIDPEQKLIIVEECQRQGAIVTVIGGDVYDSSALRKADIGVTMDTPLALGTIIILCIDLVTDIIPAISLAYEKAETDIMKRRPSIPRHNRLVNERLISMTYGQIGFIQVGAGFFTYFVIMAENGFLPSRLVGLRKSWESKYVNDLQDSYGQEWTYEQRKQLEVTCHIAFFIAIIICQSAVLIICKTRRNSIVQQGMK</sequence>
<dbReference type="FunFam" id="1.20.1110.10:FF:000095">
    <property type="entry name" value="Sodium/potassium-transporting ATPase subunit alpha-1"/>
    <property type="match status" value="1"/>
</dbReference>
<dbReference type="Pfam" id="PF13246">
    <property type="entry name" value="Cation_ATPase"/>
    <property type="match status" value="1"/>
</dbReference>
<dbReference type="Gene3D" id="3.40.1110.10">
    <property type="entry name" value="Calcium-transporting ATPase, cytoplasmic domain N"/>
    <property type="match status" value="1"/>
</dbReference>
<dbReference type="EMBL" id="CAJNOT010000416">
    <property type="protein sequence ID" value="CAF0974372.1"/>
    <property type="molecule type" value="Genomic_DNA"/>
</dbReference>
<gene>
    <name evidence="11" type="ORF">ZHD862_LOCUS11168</name>
</gene>
<dbReference type="SUPFAM" id="SSF81660">
    <property type="entry name" value="Metal cation-transporting ATPase, ATP-binding domain N"/>
    <property type="match status" value="1"/>
</dbReference>
<dbReference type="SUPFAM" id="SSF81665">
    <property type="entry name" value="Calcium ATPase, transmembrane domain M"/>
    <property type="match status" value="2"/>
</dbReference>
<evidence type="ECO:0000313" key="11">
    <source>
        <dbReference type="EMBL" id="CAF0974372.1"/>
    </source>
</evidence>
<keyword evidence="7" id="KW-0406">Ion transport</keyword>
<dbReference type="GO" id="GO:0005886">
    <property type="term" value="C:plasma membrane"/>
    <property type="evidence" value="ECO:0007669"/>
    <property type="project" value="UniProtKB-SubCell"/>
</dbReference>
<comment type="caution">
    <text evidence="11">The sequence shown here is derived from an EMBL/GenBank/DDBJ whole genome shotgun (WGS) entry which is preliminary data.</text>
</comment>
<dbReference type="Gene3D" id="3.40.50.1000">
    <property type="entry name" value="HAD superfamily/HAD-like"/>
    <property type="match status" value="1"/>
</dbReference>
<keyword evidence="5" id="KW-0915">Sodium</keyword>
<dbReference type="Gene3D" id="1.20.1110.10">
    <property type="entry name" value="Calcium-transporting ATPase, transmembrane domain"/>
    <property type="match status" value="1"/>
</dbReference>
<dbReference type="GO" id="GO:1902600">
    <property type="term" value="P:proton transmembrane transport"/>
    <property type="evidence" value="ECO:0007669"/>
    <property type="project" value="TreeGrafter"/>
</dbReference>
<feature type="domain" description="Cation-transporting P-type ATPase N-terminal" evidence="10">
    <location>
        <begin position="32"/>
        <end position="71"/>
    </location>
</feature>
<dbReference type="InterPro" id="IPR008250">
    <property type="entry name" value="ATPase_P-typ_transduc_dom_A_sf"/>
</dbReference>
<dbReference type="SUPFAM" id="SSF81653">
    <property type="entry name" value="Calcium ATPase, transduction domain A"/>
    <property type="match status" value="1"/>
</dbReference>
<dbReference type="GO" id="GO:0030007">
    <property type="term" value="P:intracellular potassium ion homeostasis"/>
    <property type="evidence" value="ECO:0007669"/>
    <property type="project" value="TreeGrafter"/>
</dbReference>
<evidence type="ECO:0000256" key="7">
    <source>
        <dbReference type="ARBA" id="ARBA00023201"/>
    </source>
</evidence>
<evidence type="ECO:0000256" key="3">
    <source>
        <dbReference type="ARBA" id="ARBA00022692"/>
    </source>
</evidence>
<keyword evidence="3 8" id="KW-0812">Transmembrane</keyword>
<evidence type="ECO:0000313" key="12">
    <source>
        <dbReference type="Proteomes" id="UP000663864"/>
    </source>
</evidence>
<dbReference type="InterPro" id="IPR023298">
    <property type="entry name" value="ATPase_P-typ_TM_dom_sf"/>
</dbReference>
<dbReference type="GO" id="GO:0000166">
    <property type="term" value="F:nucleotide binding"/>
    <property type="evidence" value="ECO:0007669"/>
    <property type="project" value="InterPro"/>
</dbReference>
<dbReference type="InterPro" id="IPR023299">
    <property type="entry name" value="ATPase_P-typ_cyto_dom_N"/>
</dbReference>
<dbReference type="GO" id="GO:0006883">
    <property type="term" value="P:intracellular sodium ion homeostasis"/>
    <property type="evidence" value="ECO:0007669"/>
    <property type="project" value="TreeGrafter"/>
</dbReference>
<evidence type="ECO:0000259" key="10">
    <source>
        <dbReference type="Pfam" id="PF00690"/>
    </source>
</evidence>
<keyword evidence="7" id="KW-0813">Transport</keyword>
<protein>
    <submittedName>
        <fullName evidence="11">Uncharacterized protein</fullName>
    </submittedName>
</protein>
<dbReference type="Gene3D" id="2.70.150.10">
    <property type="entry name" value="Calcium-transporting ATPase, cytoplasmic transduction domain A"/>
    <property type="match status" value="1"/>
</dbReference>
<comment type="subcellular location">
    <subcellularLocation>
        <location evidence="1">Cell membrane</location>
        <topology evidence="1">Multi-pass membrane protein</topology>
    </subcellularLocation>
</comment>
<dbReference type="GO" id="GO:0036376">
    <property type="term" value="P:sodium ion export across plasma membrane"/>
    <property type="evidence" value="ECO:0007669"/>
    <property type="project" value="TreeGrafter"/>
</dbReference>
<reference evidence="11" key="1">
    <citation type="submission" date="2021-02" db="EMBL/GenBank/DDBJ databases">
        <authorList>
            <person name="Nowell W R."/>
        </authorList>
    </citation>
    <scope>NUCLEOTIDE SEQUENCE</scope>
</reference>
<keyword evidence="2" id="KW-1003">Cell membrane</keyword>
<evidence type="ECO:0000256" key="4">
    <source>
        <dbReference type="ARBA" id="ARBA00022989"/>
    </source>
</evidence>
<keyword evidence="4 8" id="KW-1133">Transmembrane helix</keyword>
<dbReference type="GO" id="GO:1990573">
    <property type="term" value="P:potassium ion import across plasma membrane"/>
    <property type="evidence" value="ECO:0007669"/>
    <property type="project" value="TreeGrafter"/>
</dbReference>
<dbReference type="AlphaFoldDB" id="A0A814F0M7"/>
<evidence type="ECO:0000256" key="2">
    <source>
        <dbReference type="ARBA" id="ARBA00022475"/>
    </source>
</evidence>
<dbReference type="InterPro" id="IPR050510">
    <property type="entry name" value="Cation_transp_ATPase_P-type"/>
</dbReference>
<accession>A0A814F0M7</accession>